<feature type="transmembrane region" description="Helical" evidence="2">
    <location>
        <begin position="139"/>
        <end position="159"/>
    </location>
</feature>
<dbReference type="AlphaFoldDB" id="A0A917WMT2"/>
<keyword evidence="2" id="KW-0472">Membrane</keyword>
<keyword evidence="2" id="KW-1133">Transmembrane helix</keyword>
<feature type="transmembrane region" description="Helical" evidence="2">
    <location>
        <begin position="12"/>
        <end position="31"/>
    </location>
</feature>
<feature type="transmembrane region" description="Helical" evidence="2">
    <location>
        <begin position="43"/>
        <end position="66"/>
    </location>
</feature>
<evidence type="ECO:0000313" key="4">
    <source>
        <dbReference type="Proteomes" id="UP000655208"/>
    </source>
</evidence>
<feature type="transmembrane region" description="Helical" evidence="2">
    <location>
        <begin position="72"/>
        <end position="95"/>
    </location>
</feature>
<feature type="region of interest" description="Disordered" evidence="1">
    <location>
        <begin position="183"/>
        <end position="202"/>
    </location>
</feature>
<dbReference type="Proteomes" id="UP000655208">
    <property type="component" value="Unassembled WGS sequence"/>
</dbReference>
<accession>A0A917WMT2</accession>
<organism evidence="3 4">
    <name type="scientific">Nakamurella endophytica</name>
    <dbReference type="NCBI Taxonomy" id="1748367"/>
    <lineage>
        <taxon>Bacteria</taxon>
        <taxon>Bacillati</taxon>
        <taxon>Actinomycetota</taxon>
        <taxon>Actinomycetes</taxon>
        <taxon>Nakamurellales</taxon>
        <taxon>Nakamurellaceae</taxon>
        <taxon>Nakamurella</taxon>
    </lineage>
</organism>
<reference evidence="3" key="2">
    <citation type="submission" date="2020-09" db="EMBL/GenBank/DDBJ databases">
        <authorList>
            <person name="Sun Q."/>
            <person name="Zhou Y."/>
        </authorList>
    </citation>
    <scope>NUCLEOTIDE SEQUENCE</scope>
    <source>
        <strain evidence="3">CGMCC 4.7308</strain>
    </source>
</reference>
<gene>
    <name evidence="3" type="ORF">GCM10011594_38790</name>
</gene>
<evidence type="ECO:0000313" key="3">
    <source>
        <dbReference type="EMBL" id="GGM15029.1"/>
    </source>
</evidence>
<evidence type="ECO:0000256" key="1">
    <source>
        <dbReference type="SAM" id="MobiDB-lite"/>
    </source>
</evidence>
<dbReference type="EMBL" id="BMNA01000013">
    <property type="protein sequence ID" value="GGM15029.1"/>
    <property type="molecule type" value="Genomic_DNA"/>
</dbReference>
<dbReference type="RefSeq" id="WP_188944488.1">
    <property type="nucleotide sequence ID" value="NZ_BMNA01000013.1"/>
</dbReference>
<protein>
    <submittedName>
        <fullName evidence="3">Uncharacterized protein</fullName>
    </submittedName>
</protein>
<evidence type="ECO:0000256" key="2">
    <source>
        <dbReference type="SAM" id="Phobius"/>
    </source>
</evidence>
<proteinExistence type="predicted"/>
<keyword evidence="2" id="KW-0812">Transmembrane</keyword>
<name>A0A917WMT2_9ACTN</name>
<feature type="transmembrane region" description="Helical" evidence="2">
    <location>
        <begin position="107"/>
        <end position="127"/>
    </location>
</feature>
<reference evidence="3" key="1">
    <citation type="journal article" date="2014" name="Int. J. Syst. Evol. Microbiol.">
        <title>Complete genome sequence of Corynebacterium casei LMG S-19264T (=DSM 44701T), isolated from a smear-ripened cheese.</title>
        <authorList>
            <consortium name="US DOE Joint Genome Institute (JGI-PGF)"/>
            <person name="Walter F."/>
            <person name="Albersmeier A."/>
            <person name="Kalinowski J."/>
            <person name="Ruckert C."/>
        </authorList>
    </citation>
    <scope>NUCLEOTIDE SEQUENCE</scope>
    <source>
        <strain evidence="3">CGMCC 4.7308</strain>
    </source>
</reference>
<comment type="caution">
    <text evidence="3">The sequence shown here is derived from an EMBL/GenBank/DDBJ whole genome shotgun (WGS) entry which is preliminary data.</text>
</comment>
<sequence>MTPDGFKDFFVGLVGADGALIGLLFVAVSLAPRRLRDPVTAPVAQAEAASALLIFTNVLVIGLFALMPVPDIGWATIVLGGLGIAYALAVGRVALAQRRVARPVARSLRRISIGCLVLCGWQVWAGIEVVRAAPGSPAGFDVIAITSTVGLVFGISRAWELIGLPGTGFLRALHVLRHPEHGLAGRHPAAGETPAESDDPER</sequence>
<keyword evidence="4" id="KW-1185">Reference proteome</keyword>